<evidence type="ECO:0000259" key="7">
    <source>
        <dbReference type="Pfam" id="PF14698"/>
    </source>
</evidence>
<dbReference type="PANTHER" id="PTHR43814:SF1">
    <property type="entry name" value="ARGININOSUCCINATE LYASE"/>
    <property type="match status" value="1"/>
</dbReference>
<organism evidence="8 9">
    <name type="scientific">SAR324 cluster bacterium</name>
    <dbReference type="NCBI Taxonomy" id="2024889"/>
    <lineage>
        <taxon>Bacteria</taxon>
        <taxon>Deltaproteobacteria</taxon>
        <taxon>SAR324 cluster</taxon>
    </lineage>
</organism>
<dbReference type="CDD" id="cd01359">
    <property type="entry name" value="Argininosuccinate_lyase"/>
    <property type="match status" value="1"/>
</dbReference>
<dbReference type="InterPro" id="IPR009049">
    <property type="entry name" value="Argininosuccinate_lyase"/>
</dbReference>
<dbReference type="SUPFAM" id="SSF48557">
    <property type="entry name" value="L-aspartase-like"/>
    <property type="match status" value="1"/>
</dbReference>
<dbReference type="InterPro" id="IPR029419">
    <property type="entry name" value="Arg_succ_lyase_C"/>
</dbReference>
<feature type="domain" description="Fumarate lyase N-terminal" evidence="6">
    <location>
        <begin position="56"/>
        <end position="308"/>
    </location>
</feature>
<comment type="pathway">
    <text evidence="1 4">Amino-acid biosynthesis; L-arginine biosynthesis; L-arginine from L-ornithine and carbamoyl phosphate: step 3/3.</text>
</comment>
<accession>A0A2A4SW55</accession>
<reference evidence="9" key="1">
    <citation type="submission" date="2017-08" db="EMBL/GenBank/DDBJ databases">
        <title>A dynamic microbial community with high functional redundancy inhabits the cold, oxic subseafloor aquifer.</title>
        <authorList>
            <person name="Tully B.J."/>
            <person name="Wheat C.G."/>
            <person name="Glazer B.T."/>
            <person name="Huber J.A."/>
        </authorList>
    </citation>
    <scope>NUCLEOTIDE SEQUENCE [LARGE SCALE GENOMIC DNA]</scope>
</reference>
<dbReference type="UniPathway" id="UPA00068">
    <property type="reaction ID" value="UER00114"/>
</dbReference>
<evidence type="ECO:0000256" key="4">
    <source>
        <dbReference type="HAMAP-Rule" id="MF_00006"/>
    </source>
</evidence>
<feature type="domain" description="Argininosuccinate lyase C-terminal" evidence="7">
    <location>
        <begin position="375"/>
        <end position="424"/>
    </location>
</feature>
<dbReference type="HAMAP" id="MF_00006">
    <property type="entry name" value="Arg_succ_lyase"/>
    <property type="match status" value="1"/>
</dbReference>
<evidence type="ECO:0000256" key="2">
    <source>
        <dbReference type="ARBA" id="ARBA00012338"/>
    </source>
</evidence>
<comment type="catalytic activity">
    <reaction evidence="4">
        <text>2-(N(omega)-L-arginino)succinate = fumarate + L-arginine</text>
        <dbReference type="Rhea" id="RHEA:24020"/>
        <dbReference type="ChEBI" id="CHEBI:29806"/>
        <dbReference type="ChEBI" id="CHEBI:32682"/>
        <dbReference type="ChEBI" id="CHEBI:57472"/>
        <dbReference type="EC" id="4.3.2.1"/>
    </reaction>
</comment>
<gene>
    <name evidence="4 8" type="primary">argH</name>
    <name evidence="8" type="ORF">COB67_10740</name>
</gene>
<dbReference type="EC" id="4.3.2.1" evidence="2 4"/>
<dbReference type="Gene3D" id="1.10.40.30">
    <property type="entry name" value="Fumarase/aspartase (C-terminal domain)"/>
    <property type="match status" value="1"/>
</dbReference>
<protein>
    <recommendedName>
        <fullName evidence="2 4">Argininosuccinate lyase</fullName>
        <shortName evidence="4">ASAL</shortName>
        <ecNumber evidence="2 4">4.3.2.1</ecNumber>
    </recommendedName>
    <alternativeName>
        <fullName evidence="4">Arginosuccinase</fullName>
    </alternativeName>
</protein>
<dbReference type="InterPro" id="IPR022761">
    <property type="entry name" value="Fumarate_lyase_N"/>
</dbReference>
<evidence type="ECO:0000256" key="3">
    <source>
        <dbReference type="ARBA" id="ARBA00022571"/>
    </source>
</evidence>
<keyword evidence="3 4" id="KW-0055">Arginine biosynthesis</keyword>
<dbReference type="GO" id="GO:0004056">
    <property type="term" value="F:argininosuccinate lyase activity"/>
    <property type="evidence" value="ECO:0007669"/>
    <property type="project" value="UniProtKB-UniRule"/>
</dbReference>
<evidence type="ECO:0000256" key="5">
    <source>
        <dbReference type="SAM" id="Coils"/>
    </source>
</evidence>
<evidence type="ECO:0000313" key="8">
    <source>
        <dbReference type="EMBL" id="PCI25309.1"/>
    </source>
</evidence>
<evidence type="ECO:0000256" key="1">
    <source>
        <dbReference type="ARBA" id="ARBA00004941"/>
    </source>
</evidence>
<comment type="caution">
    <text evidence="8">The sequence shown here is derived from an EMBL/GenBank/DDBJ whole genome shotgun (WGS) entry which is preliminary data.</text>
</comment>
<dbReference type="InterPro" id="IPR024083">
    <property type="entry name" value="Fumarase/histidase_N"/>
</dbReference>
<dbReference type="InterPro" id="IPR020557">
    <property type="entry name" value="Fumarate_lyase_CS"/>
</dbReference>
<keyword evidence="4" id="KW-0963">Cytoplasm</keyword>
<evidence type="ECO:0000259" key="6">
    <source>
        <dbReference type="Pfam" id="PF00206"/>
    </source>
</evidence>
<dbReference type="Gene3D" id="1.20.200.10">
    <property type="entry name" value="Fumarase/aspartase (Central domain)"/>
    <property type="match status" value="1"/>
</dbReference>
<dbReference type="Pfam" id="PF00206">
    <property type="entry name" value="Lyase_1"/>
    <property type="match status" value="1"/>
</dbReference>
<dbReference type="AlphaFoldDB" id="A0A2A4SW55"/>
<dbReference type="GO" id="GO:0005829">
    <property type="term" value="C:cytosol"/>
    <property type="evidence" value="ECO:0007669"/>
    <property type="project" value="TreeGrafter"/>
</dbReference>
<keyword evidence="5" id="KW-0175">Coiled coil</keyword>
<sequence length="495" mass="55274">MAKKSQVWGGRLTTAPDKLNISFCAGRDVNPLPMADELLLTYDIWTNLAHISMLRKTEILSDEEHGQIKAALIQLQQQFEQGEFKLDPSKEDVHINVEHFVTTTQKVEAGKKIHTGRSRNDQVSTDMRLYMRAEALELVGQVMTLVRAILQVAEQEKESLMPGFTHYQPAMLTTVAHWLTSWSQGLIRDCQRLLQDLVLLNRSPLGAAASFGTSWPIDREHSAALLGFDGVEENTLDCISSRGENEARLASTVSLLMNHLSTISQDIILLSTPYYNMLVIDDRFVTGSSIMPQKRNPDFAEVIRSKAAVSHGILTSLLGIQKGSMSGYNRDTQQTKYLVMDLFRESMGAPLILAGVIETMTFQREEMLKQCEFGFMNSADVADWLAREFALSFRDCYELLSLAVRYSEKAGKLTDEAMAQAIQETGLPVEITSENLAFLNTPAAMLDKKVHTGAPSPVATQQMIENQQHELEKLAAQQQQIEAQAEAAKKQCFQS</sequence>
<dbReference type="Gene3D" id="1.10.275.10">
    <property type="entry name" value="Fumarase/aspartase (N-terminal domain)"/>
    <property type="match status" value="1"/>
</dbReference>
<dbReference type="InterPro" id="IPR000362">
    <property type="entry name" value="Fumarate_lyase_fam"/>
</dbReference>
<evidence type="ECO:0000313" key="9">
    <source>
        <dbReference type="Proteomes" id="UP000218113"/>
    </source>
</evidence>
<comment type="similarity">
    <text evidence="4">Belongs to the lyase 1 family. Argininosuccinate lyase subfamily.</text>
</comment>
<dbReference type="PRINTS" id="PR00149">
    <property type="entry name" value="FUMRATELYASE"/>
</dbReference>
<dbReference type="PANTHER" id="PTHR43814">
    <property type="entry name" value="ARGININOSUCCINATE LYASE"/>
    <property type="match status" value="1"/>
</dbReference>
<dbReference type="PRINTS" id="PR00145">
    <property type="entry name" value="ARGSUCLYASE"/>
</dbReference>
<keyword evidence="4" id="KW-0028">Amino-acid biosynthesis</keyword>
<dbReference type="NCBIfam" id="TIGR00838">
    <property type="entry name" value="argH"/>
    <property type="match status" value="1"/>
</dbReference>
<dbReference type="EMBL" id="NVSR01000114">
    <property type="protein sequence ID" value="PCI25309.1"/>
    <property type="molecule type" value="Genomic_DNA"/>
</dbReference>
<keyword evidence="4 8" id="KW-0456">Lyase</keyword>
<dbReference type="Proteomes" id="UP000218113">
    <property type="component" value="Unassembled WGS sequence"/>
</dbReference>
<proteinExistence type="inferred from homology"/>
<dbReference type="GO" id="GO:0042450">
    <property type="term" value="P:L-arginine biosynthetic process via ornithine"/>
    <property type="evidence" value="ECO:0007669"/>
    <property type="project" value="UniProtKB-UniRule"/>
</dbReference>
<dbReference type="PROSITE" id="PS00163">
    <property type="entry name" value="FUMARATE_LYASES"/>
    <property type="match status" value="1"/>
</dbReference>
<comment type="subcellular location">
    <subcellularLocation>
        <location evidence="4">Cytoplasm</location>
    </subcellularLocation>
</comment>
<name>A0A2A4SW55_9DELT</name>
<dbReference type="Pfam" id="PF14698">
    <property type="entry name" value="ASL_C2"/>
    <property type="match status" value="1"/>
</dbReference>
<feature type="coiled-coil region" evidence="5">
    <location>
        <begin position="464"/>
        <end position="491"/>
    </location>
</feature>
<dbReference type="InterPro" id="IPR008948">
    <property type="entry name" value="L-Aspartase-like"/>
</dbReference>